<dbReference type="AlphaFoldDB" id="A0A9W7GD50"/>
<feature type="compositionally biased region" description="Acidic residues" evidence="1">
    <location>
        <begin position="29"/>
        <end position="42"/>
    </location>
</feature>
<accession>A0A9W7GD50</accession>
<protein>
    <submittedName>
        <fullName evidence="2">Uncharacterized protein</fullName>
    </submittedName>
</protein>
<organism evidence="2 3">
    <name type="scientific">Triparma columacea</name>
    <dbReference type="NCBI Taxonomy" id="722753"/>
    <lineage>
        <taxon>Eukaryota</taxon>
        <taxon>Sar</taxon>
        <taxon>Stramenopiles</taxon>
        <taxon>Ochrophyta</taxon>
        <taxon>Bolidophyceae</taxon>
        <taxon>Parmales</taxon>
        <taxon>Triparmaceae</taxon>
        <taxon>Triparma</taxon>
    </lineage>
</organism>
<name>A0A9W7GD50_9STRA</name>
<dbReference type="Proteomes" id="UP001165065">
    <property type="component" value="Unassembled WGS sequence"/>
</dbReference>
<feature type="region of interest" description="Disordered" evidence="1">
    <location>
        <begin position="25"/>
        <end position="51"/>
    </location>
</feature>
<keyword evidence="3" id="KW-1185">Reference proteome</keyword>
<proteinExistence type="predicted"/>
<dbReference type="EMBL" id="BRYA01000131">
    <property type="protein sequence ID" value="GMI40529.1"/>
    <property type="molecule type" value="Genomic_DNA"/>
</dbReference>
<comment type="caution">
    <text evidence="2">The sequence shown here is derived from an EMBL/GenBank/DDBJ whole genome shotgun (WGS) entry which is preliminary data.</text>
</comment>
<gene>
    <name evidence="2" type="ORF">TrCOL_g9709</name>
</gene>
<reference evidence="3" key="1">
    <citation type="journal article" date="2023" name="Commun. Biol.">
        <title>Genome analysis of Parmales, the sister group of diatoms, reveals the evolutionary specialization of diatoms from phago-mixotrophs to photoautotrophs.</title>
        <authorList>
            <person name="Ban H."/>
            <person name="Sato S."/>
            <person name="Yoshikawa S."/>
            <person name="Yamada K."/>
            <person name="Nakamura Y."/>
            <person name="Ichinomiya M."/>
            <person name="Sato N."/>
            <person name="Blanc-Mathieu R."/>
            <person name="Endo H."/>
            <person name="Kuwata A."/>
            <person name="Ogata H."/>
        </authorList>
    </citation>
    <scope>NUCLEOTIDE SEQUENCE [LARGE SCALE GENOMIC DNA]</scope>
</reference>
<evidence type="ECO:0000313" key="2">
    <source>
        <dbReference type="EMBL" id="GMI40529.1"/>
    </source>
</evidence>
<evidence type="ECO:0000256" key="1">
    <source>
        <dbReference type="SAM" id="MobiDB-lite"/>
    </source>
</evidence>
<sequence length="92" mass="10411">MLFFKSSTAGENFKKFYIDQMTSILAEPSSEDEGAESSDDEETAKMMEEGQKELIASAKKTKVVAMDMKDVLKHEDYNGEEDIMEDGAWLEE</sequence>
<evidence type="ECO:0000313" key="3">
    <source>
        <dbReference type="Proteomes" id="UP001165065"/>
    </source>
</evidence>